<sequence length="171" mass="18936">MSLVQTTDCHLFYANHELVTHAGSRNPATILQRDLRFSRRIRDAYSKSLEKRGSKMAVKEIGARAGTDEEDPSATVNYDFGDDLDGAVELFGADVIYSRFAAAATVDLQALIRRHLKGENPKSEKEIQVLVSEWKPGTSTRVRKTPQQKAQEAVEALSDDEKAALLESLMG</sequence>
<feature type="region of interest" description="Disordered" evidence="1">
    <location>
        <begin position="137"/>
        <end position="157"/>
    </location>
</feature>
<reference evidence="2" key="1">
    <citation type="journal article" date="2015" name="Nature">
        <title>Complex archaea that bridge the gap between prokaryotes and eukaryotes.</title>
        <authorList>
            <person name="Spang A."/>
            <person name="Saw J.H."/>
            <person name="Jorgensen S.L."/>
            <person name="Zaremba-Niedzwiedzka K."/>
            <person name="Martijn J."/>
            <person name="Lind A.E."/>
            <person name="van Eijk R."/>
            <person name="Schleper C."/>
            <person name="Guy L."/>
            <person name="Ettema T.J."/>
        </authorList>
    </citation>
    <scope>NUCLEOTIDE SEQUENCE</scope>
</reference>
<name>A0A0F9IWJ1_9ZZZZ</name>
<organism evidence="2">
    <name type="scientific">marine sediment metagenome</name>
    <dbReference type="NCBI Taxonomy" id="412755"/>
    <lineage>
        <taxon>unclassified sequences</taxon>
        <taxon>metagenomes</taxon>
        <taxon>ecological metagenomes</taxon>
    </lineage>
</organism>
<evidence type="ECO:0000256" key="1">
    <source>
        <dbReference type="SAM" id="MobiDB-lite"/>
    </source>
</evidence>
<comment type="caution">
    <text evidence="2">The sequence shown here is derived from an EMBL/GenBank/DDBJ whole genome shotgun (WGS) entry which is preliminary data.</text>
</comment>
<accession>A0A0F9IWJ1</accession>
<protein>
    <submittedName>
        <fullName evidence="2">Uncharacterized protein</fullName>
    </submittedName>
</protein>
<proteinExistence type="predicted"/>
<gene>
    <name evidence="2" type="ORF">LCGC14_1894500</name>
</gene>
<dbReference type="EMBL" id="LAZR01019725">
    <property type="protein sequence ID" value="KKL91452.1"/>
    <property type="molecule type" value="Genomic_DNA"/>
</dbReference>
<evidence type="ECO:0000313" key="2">
    <source>
        <dbReference type="EMBL" id="KKL91452.1"/>
    </source>
</evidence>
<dbReference type="AlphaFoldDB" id="A0A0F9IWJ1"/>